<protein>
    <submittedName>
        <fullName evidence="1">Uncharacterized protein</fullName>
    </submittedName>
</protein>
<sequence length="50" mass="5264">MTNAEKARKIDKAVKLLSSAASAYRHGGGPTAADKFDDALDILELITFAA</sequence>
<proteinExistence type="predicted"/>
<comment type="caution">
    <text evidence="1">The sequence shown here is derived from an EMBL/GenBank/DDBJ whole genome shotgun (WGS) entry which is preliminary data.</text>
</comment>
<gene>
    <name evidence="1" type="ORF">LCGC14_1818420</name>
</gene>
<organism evidence="1">
    <name type="scientific">marine sediment metagenome</name>
    <dbReference type="NCBI Taxonomy" id="412755"/>
    <lineage>
        <taxon>unclassified sequences</taxon>
        <taxon>metagenomes</taxon>
        <taxon>ecological metagenomes</taxon>
    </lineage>
</organism>
<dbReference type="AlphaFoldDB" id="A0A0F9GJR1"/>
<name>A0A0F9GJR1_9ZZZZ</name>
<dbReference type="EMBL" id="LAZR01017767">
    <property type="protein sequence ID" value="KKL99043.1"/>
    <property type="molecule type" value="Genomic_DNA"/>
</dbReference>
<reference evidence="1" key="1">
    <citation type="journal article" date="2015" name="Nature">
        <title>Complex archaea that bridge the gap between prokaryotes and eukaryotes.</title>
        <authorList>
            <person name="Spang A."/>
            <person name="Saw J.H."/>
            <person name="Jorgensen S.L."/>
            <person name="Zaremba-Niedzwiedzka K."/>
            <person name="Martijn J."/>
            <person name="Lind A.E."/>
            <person name="van Eijk R."/>
            <person name="Schleper C."/>
            <person name="Guy L."/>
            <person name="Ettema T.J."/>
        </authorList>
    </citation>
    <scope>NUCLEOTIDE SEQUENCE</scope>
</reference>
<accession>A0A0F9GJR1</accession>
<evidence type="ECO:0000313" key="1">
    <source>
        <dbReference type="EMBL" id="KKL99043.1"/>
    </source>
</evidence>